<dbReference type="OrthoDB" id="506498at2759"/>
<feature type="domain" description="Methyltransferase" evidence="1">
    <location>
        <begin position="77"/>
        <end position="170"/>
    </location>
</feature>
<dbReference type="InterPro" id="IPR029063">
    <property type="entry name" value="SAM-dependent_MTases_sf"/>
</dbReference>
<feature type="non-terminal residue" evidence="2">
    <location>
        <position position="290"/>
    </location>
</feature>
<gene>
    <name evidence="2" type="ORF">DERYTH_LOCUS9671</name>
</gene>
<organism evidence="2 3">
    <name type="scientific">Dentiscutata erythropus</name>
    <dbReference type="NCBI Taxonomy" id="1348616"/>
    <lineage>
        <taxon>Eukaryota</taxon>
        <taxon>Fungi</taxon>
        <taxon>Fungi incertae sedis</taxon>
        <taxon>Mucoromycota</taxon>
        <taxon>Glomeromycotina</taxon>
        <taxon>Glomeromycetes</taxon>
        <taxon>Diversisporales</taxon>
        <taxon>Gigasporaceae</taxon>
        <taxon>Dentiscutata</taxon>
    </lineage>
</organism>
<evidence type="ECO:0000259" key="1">
    <source>
        <dbReference type="Pfam" id="PF13649"/>
    </source>
</evidence>
<dbReference type="Pfam" id="PF13649">
    <property type="entry name" value="Methyltransf_25"/>
    <property type="match status" value="1"/>
</dbReference>
<dbReference type="PANTHER" id="PTHR43591">
    <property type="entry name" value="METHYLTRANSFERASE"/>
    <property type="match status" value="1"/>
</dbReference>
<dbReference type="InterPro" id="IPR041698">
    <property type="entry name" value="Methyltransf_25"/>
</dbReference>
<reference evidence="2" key="1">
    <citation type="submission" date="2021-06" db="EMBL/GenBank/DDBJ databases">
        <authorList>
            <person name="Kallberg Y."/>
            <person name="Tangrot J."/>
            <person name="Rosling A."/>
        </authorList>
    </citation>
    <scope>NUCLEOTIDE SEQUENCE</scope>
    <source>
        <strain evidence="2">MA453B</strain>
    </source>
</reference>
<dbReference type="CDD" id="cd02440">
    <property type="entry name" value="AdoMet_MTases"/>
    <property type="match status" value="1"/>
</dbReference>
<name>A0A9N9DJL6_9GLOM</name>
<accession>A0A9N9DJL6</accession>
<dbReference type="EMBL" id="CAJVPY010005349">
    <property type="protein sequence ID" value="CAG8641241.1"/>
    <property type="molecule type" value="Genomic_DNA"/>
</dbReference>
<evidence type="ECO:0000313" key="2">
    <source>
        <dbReference type="EMBL" id="CAG8641241.1"/>
    </source>
</evidence>
<keyword evidence="3" id="KW-1185">Reference proteome</keyword>
<dbReference type="Proteomes" id="UP000789405">
    <property type="component" value="Unassembled WGS sequence"/>
</dbReference>
<dbReference type="SUPFAM" id="SSF53335">
    <property type="entry name" value="S-adenosyl-L-methionine-dependent methyltransferases"/>
    <property type="match status" value="1"/>
</dbReference>
<sequence>MSKKSKDPLTNVPINKVRKHNLEYFNDSNFETKDINEVTSLLLDSHKTYNGRRFLNDDDSKCVLPSDKIELESGTAILDVGCGPGLWTIDMGLKYPSSLIIAIDINSSNFPSSEECPSNVCYLACNAIHGIPFPPSTFDFVNISLMWSAFTEEQWIIVIKELVRVLKHDGWIEFTEPDPMSKNCGENLTWLLECFSNACRDIRGVNINIYEKIPKYSKEMDVLEDLRCLSLDYPLGEWYGCFGEYAVENFKRMLQGVVFLPKYMGISNEKFNDLLNDYVEEANKNEASFI</sequence>
<evidence type="ECO:0000313" key="3">
    <source>
        <dbReference type="Proteomes" id="UP000789405"/>
    </source>
</evidence>
<comment type="caution">
    <text evidence="2">The sequence shown here is derived from an EMBL/GenBank/DDBJ whole genome shotgun (WGS) entry which is preliminary data.</text>
</comment>
<proteinExistence type="predicted"/>
<protein>
    <submittedName>
        <fullName evidence="2">18579_t:CDS:1</fullName>
    </submittedName>
</protein>
<dbReference type="Gene3D" id="3.40.50.150">
    <property type="entry name" value="Vaccinia Virus protein VP39"/>
    <property type="match status" value="1"/>
</dbReference>
<dbReference type="AlphaFoldDB" id="A0A9N9DJL6"/>